<protein>
    <submittedName>
        <fullName evidence="3">Sulfonate ABC transporter substrate-binding protein</fullName>
    </submittedName>
</protein>
<evidence type="ECO:0000313" key="4">
    <source>
        <dbReference type="Proteomes" id="UP000196594"/>
    </source>
</evidence>
<name>A0ABX3ZJ46_9BACL</name>
<organism evidence="3 4">
    <name type="scientific">Solibacillus kalamii</name>
    <dbReference type="NCBI Taxonomy" id="1748298"/>
    <lineage>
        <taxon>Bacteria</taxon>
        <taxon>Bacillati</taxon>
        <taxon>Bacillota</taxon>
        <taxon>Bacilli</taxon>
        <taxon>Bacillales</taxon>
        <taxon>Caryophanaceae</taxon>
        <taxon>Solibacillus</taxon>
    </lineage>
</organism>
<accession>A0ABX3ZJ46</accession>
<sequence length="335" mass="36594">MKLKGSIQLLLLFVMVLILAACGNDANSANADGKTIRAAIDTAAGGSFQIRAAATNNYFADRELNVELSNFAYGIDTVNAVLTKQADTGLAADYALLNSLGKGDFVVVSALTGSDEHFNSVSLSEILAVKGIKVPADIKGKKIGVAKGTVFEYQWAKYLEHYSISEDDIKYVPYSTPDEAIVGMKKGDIDVVIGSGALIEKFKNIDGVREIDRLSSVPDLGVSSYLIVDRKFAEANSAEIGKFLEGIEQGIEYVKGNPEGTADIGYKELKITKEDILLDLKRVNYTLGFTKEDYTHLSKMKAYLLERGILDEDFNLDEKLYLDPAKQVLKDKVTY</sequence>
<feature type="signal peptide" evidence="1">
    <location>
        <begin position="1"/>
        <end position="20"/>
    </location>
</feature>
<dbReference type="InterPro" id="IPR015168">
    <property type="entry name" value="SsuA/THI5"/>
</dbReference>
<dbReference type="Pfam" id="PF09084">
    <property type="entry name" value="NMT1"/>
    <property type="match status" value="1"/>
</dbReference>
<dbReference type="Gene3D" id="3.40.190.10">
    <property type="entry name" value="Periplasmic binding protein-like II"/>
    <property type="match status" value="3"/>
</dbReference>
<dbReference type="RefSeq" id="WP_087615840.1">
    <property type="nucleotide sequence ID" value="NZ_JAFBEY010000001.1"/>
</dbReference>
<dbReference type="Proteomes" id="UP000196594">
    <property type="component" value="Unassembled WGS sequence"/>
</dbReference>
<feature type="domain" description="SsuA/THI5-like" evidence="2">
    <location>
        <begin position="52"/>
        <end position="259"/>
    </location>
</feature>
<feature type="chain" id="PRO_5046129491" evidence="1">
    <location>
        <begin position="21"/>
        <end position="335"/>
    </location>
</feature>
<reference evidence="3 4" key="1">
    <citation type="journal article" date="2017" name="Int. J. Syst. Evol. Microbiol.">
        <title>Solibacillus kalamii sp. nov., isolated from a high-efficiency particulate arrestance filter system used in the International Space Station.</title>
        <authorList>
            <person name="Checinska Sielaff A."/>
            <person name="Kumar R.M."/>
            <person name="Pal D."/>
            <person name="Mayilraj S."/>
            <person name="Venkateswaran K."/>
        </authorList>
    </citation>
    <scope>NUCLEOTIDE SEQUENCE [LARGE SCALE GENOMIC DNA]</scope>
    <source>
        <strain evidence="3 4">ISSFR-015</strain>
    </source>
</reference>
<proteinExistence type="predicted"/>
<evidence type="ECO:0000313" key="3">
    <source>
        <dbReference type="EMBL" id="OUZ39718.1"/>
    </source>
</evidence>
<comment type="caution">
    <text evidence="3">The sequence shown here is derived from an EMBL/GenBank/DDBJ whole genome shotgun (WGS) entry which is preliminary data.</text>
</comment>
<evidence type="ECO:0000259" key="2">
    <source>
        <dbReference type="Pfam" id="PF09084"/>
    </source>
</evidence>
<dbReference type="PROSITE" id="PS51257">
    <property type="entry name" value="PROKAR_LIPOPROTEIN"/>
    <property type="match status" value="1"/>
</dbReference>
<keyword evidence="4" id="KW-1185">Reference proteome</keyword>
<evidence type="ECO:0000256" key="1">
    <source>
        <dbReference type="SAM" id="SignalP"/>
    </source>
</evidence>
<keyword evidence="1" id="KW-0732">Signal</keyword>
<dbReference type="PANTHER" id="PTHR30024">
    <property type="entry name" value="ALIPHATIC SULFONATES-BINDING PROTEIN-RELATED"/>
    <property type="match status" value="1"/>
</dbReference>
<dbReference type="EMBL" id="NHNT01000002">
    <property type="protein sequence ID" value="OUZ39718.1"/>
    <property type="molecule type" value="Genomic_DNA"/>
</dbReference>
<gene>
    <name evidence="3" type="ORF">CBM15_04200</name>
</gene>
<dbReference type="SUPFAM" id="SSF53850">
    <property type="entry name" value="Periplasmic binding protein-like II"/>
    <property type="match status" value="1"/>
</dbReference>